<dbReference type="EMBL" id="UINC01053687">
    <property type="protein sequence ID" value="SVB70502.1"/>
    <property type="molecule type" value="Genomic_DNA"/>
</dbReference>
<proteinExistence type="predicted"/>
<protein>
    <submittedName>
        <fullName evidence="1">Uncharacterized protein</fullName>
    </submittedName>
</protein>
<accession>A0A382G6M5</accession>
<evidence type="ECO:0000313" key="1">
    <source>
        <dbReference type="EMBL" id="SVB70502.1"/>
    </source>
</evidence>
<reference evidence="1" key="1">
    <citation type="submission" date="2018-05" db="EMBL/GenBank/DDBJ databases">
        <authorList>
            <person name="Lanie J.A."/>
            <person name="Ng W.-L."/>
            <person name="Kazmierczak K.M."/>
            <person name="Andrzejewski T.M."/>
            <person name="Davidsen T.M."/>
            <person name="Wayne K.J."/>
            <person name="Tettelin H."/>
            <person name="Glass J.I."/>
            <person name="Rusch D."/>
            <person name="Podicherti R."/>
            <person name="Tsui H.-C.T."/>
            <person name="Winkler M.E."/>
        </authorList>
    </citation>
    <scope>NUCLEOTIDE SEQUENCE</scope>
</reference>
<name>A0A382G6M5_9ZZZZ</name>
<organism evidence="1">
    <name type="scientific">marine metagenome</name>
    <dbReference type="NCBI Taxonomy" id="408172"/>
    <lineage>
        <taxon>unclassified sequences</taxon>
        <taxon>metagenomes</taxon>
        <taxon>ecological metagenomes</taxon>
    </lineage>
</organism>
<sequence>MKDLTVDELLTQMFRDTANRVGWNIYRKSKRRITALKRGKNEATRNLKKMH</sequence>
<dbReference type="AlphaFoldDB" id="A0A382G6M5"/>
<gene>
    <name evidence="1" type="ORF">METZ01_LOCUS223356</name>
</gene>